<sequence length="71" mass="7976">MQCHWHTTCSRFPFQPGQKFGLEKKNSNGANCVVMHKGINSSTCEVLVKLAVSKHNMTARYDYPLGRCSMA</sequence>
<evidence type="ECO:0000313" key="1">
    <source>
        <dbReference type="EMBL" id="KRX45427.1"/>
    </source>
</evidence>
<dbReference type="EMBL" id="JYDJ01000076">
    <property type="protein sequence ID" value="KRX45427.1"/>
    <property type="molecule type" value="Genomic_DNA"/>
</dbReference>
<gene>
    <name evidence="1" type="ORF">T05_5804</name>
</gene>
<name>A0A0V0U3Z4_9BILA</name>
<proteinExistence type="predicted"/>
<evidence type="ECO:0000313" key="2">
    <source>
        <dbReference type="Proteomes" id="UP000055048"/>
    </source>
</evidence>
<comment type="caution">
    <text evidence="1">The sequence shown here is derived from an EMBL/GenBank/DDBJ whole genome shotgun (WGS) entry which is preliminary data.</text>
</comment>
<dbReference type="AlphaFoldDB" id="A0A0V0U3Z4"/>
<accession>A0A0V0U3Z4</accession>
<reference evidence="1 2" key="1">
    <citation type="submission" date="2015-01" db="EMBL/GenBank/DDBJ databases">
        <title>Evolution of Trichinella species and genotypes.</title>
        <authorList>
            <person name="Korhonen P.K."/>
            <person name="Edoardo P."/>
            <person name="Giuseppe L.R."/>
            <person name="Gasser R.B."/>
        </authorList>
    </citation>
    <scope>NUCLEOTIDE SEQUENCE [LARGE SCALE GENOMIC DNA]</scope>
    <source>
        <strain evidence="1">ISS417</strain>
    </source>
</reference>
<keyword evidence="2" id="KW-1185">Reference proteome</keyword>
<dbReference type="Proteomes" id="UP000055048">
    <property type="component" value="Unassembled WGS sequence"/>
</dbReference>
<protein>
    <submittedName>
        <fullName evidence="1">Uncharacterized protein</fullName>
    </submittedName>
</protein>
<organism evidence="1 2">
    <name type="scientific">Trichinella murrelli</name>
    <dbReference type="NCBI Taxonomy" id="144512"/>
    <lineage>
        <taxon>Eukaryota</taxon>
        <taxon>Metazoa</taxon>
        <taxon>Ecdysozoa</taxon>
        <taxon>Nematoda</taxon>
        <taxon>Enoplea</taxon>
        <taxon>Dorylaimia</taxon>
        <taxon>Trichinellida</taxon>
        <taxon>Trichinellidae</taxon>
        <taxon>Trichinella</taxon>
    </lineage>
</organism>